<dbReference type="Gene3D" id="3.40.50.1820">
    <property type="entry name" value="alpha/beta hydrolase"/>
    <property type="match status" value="1"/>
</dbReference>
<evidence type="ECO:0000256" key="4">
    <source>
        <dbReference type="ARBA" id="ARBA00023315"/>
    </source>
</evidence>
<feature type="region of interest" description="Disordered" evidence="5">
    <location>
        <begin position="653"/>
        <end position="682"/>
    </location>
</feature>
<dbReference type="PANTHER" id="PTHR36837:SF5">
    <property type="entry name" value="POLY-3-HYDROXYBUTYRATE SYNTHASE"/>
    <property type="match status" value="1"/>
</dbReference>
<comment type="subcellular location">
    <subcellularLocation>
        <location evidence="1">Cytoplasm</location>
    </subcellularLocation>
</comment>
<reference evidence="7" key="1">
    <citation type="submission" date="2021-04" db="EMBL/GenBank/DDBJ databases">
        <title>Draft genome assembly of strain Phenylobacterium sp. 20VBR1 using MiniION and Illumina platforms.</title>
        <authorList>
            <person name="Thomas F.A."/>
            <person name="Krishnan K.P."/>
            <person name="Sinha R.K."/>
        </authorList>
    </citation>
    <scope>NUCLEOTIDE SEQUENCE</scope>
    <source>
        <strain evidence="7">20VBR1</strain>
    </source>
</reference>
<dbReference type="AlphaFoldDB" id="A0A941D1W2"/>
<dbReference type="InterPro" id="IPR010941">
    <property type="entry name" value="PhaC_N"/>
</dbReference>
<evidence type="ECO:0000256" key="5">
    <source>
        <dbReference type="SAM" id="MobiDB-lite"/>
    </source>
</evidence>
<dbReference type="InterPro" id="IPR051321">
    <property type="entry name" value="PHA/PHB_synthase"/>
</dbReference>
<feature type="compositionally biased region" description="Low complexity" evidence="5">
    <location>
        <begin position="41"/>
        <end position="50"/>
    </location>
</feature>
<evidence type="ECO:0000259" key="6">
    <source>
        <dbReference type="Pfam" id="PF07167"/>
    </source>
</evidence>
<evidence type="ECO:0000313" key="7">
    <source>
        <dbReference type="EMBL" id="MBR7620062.1"/>
    </source>
</evidence>
<dbReference type="Pfam" id="PF07167">
    <property type="entry name" value="PhaC_N"/>
    <property type="match status" value="1"/>
</dbReference>
<protein>
    <submittedName>
        <fullName evidence="7">Class I poly(R)-hydroxyalkanoic acid synthase</fullName>
    </submittedName>
</protein>
<evidence type="ECO:0000256" key="2">
    <source>
        <dbReference type="ARBA" id="ARBA00022490"/>
    </source>
</evidence>
<proteinExistence type="predicted"/>
<dbReference type="Proteomes" id="UP000622580">
    <property type="component" value="Unassembled WGS sequence"/>
</dbReference>
<dbReference type="InterPro" id="IPR029058">
    <property type="entry name" value="AB_hydrolase_fold"/>
</dbReference>
<keyword evidence="2" id="KW-0963">Cytoplasm</keyword>
<dbReference type="SUPFAM" id="SSF53474">
    <property type="entry name" value="alpha/beta-Hydrolases"/>
    <property type="match status" value="1"/>
</dbReference>
<comment type="caution">
    <text evidence="7">The sequence shown here is derived from an EMBL/GenBank/DDBJ whole genome shotgun (WGS) entry which is preliminary data.</text>
</comment>
<dbReference type="RefSeq" id="WP_215340790.1">
    <property type="nucleotide sequence ID" value="NZ_JAGSGD010000001.1"/>
</dbReference>
<evidence type="ECO:0000256" key="3">
    <source>
        <dbReference type="ARBA" id="ARBA00022679"/>
    </source>
</evidence>
<name>A0A941D1W2_9CAUL</name>
<accession>A0A941D1W2</accession>
<feature type="domain" description="Poly-beta-hydroxybutyrate polymerase N-terminal" evidence="6">
    <location>
        <begin position="193"/>
        <end position="364"/>
    </location>
</feature>
<keyword evidence="8" id="KW-1185">Reference proteome</keyword>
<feature type="compositionally biased region" description="Basic and acidic residues" evidence="5">
    <location>
        <begin position="51"/>
        <end position="67"/>
    </location>
</feature>
<dbReference type="PANTHER" id="PTHR36837">
    <property type="entry name" value="POLY(3-HYDROXYALKANOATE) POLYMERASE SUBUNIT PHAC"/>
    <property type="match status" value="1"/>
</dbReference>
<evidence type="ECO:0000256" key="1">
    <source>
        <dbReference type="ARBA" id="ARBA00004496"/>
    </source>
</evidence>
<dbReference type="GO" id="GO:0005737">
    <property type="term" value="C:cytoplasm"/>
    <property type="evidence" value="ECO:0007669"/>
    <property type="project" value="UniProtKB-SubCell"/>
</dbReference>
<keyword evidence="4" id="KW-0012">Acyltransferase</keyword>
<dbReference type="InterPro" id="IPR010963">
    <property type="entry name" value="PHA_synth_I"/>
</dbReference>
<dbReference type="GO" id="GO:0016746">
    <property type="term" value="F:acyltransferase activity"/>
    <property type="evidence" value="ECO:0007669"/>
    <property type="project" value="UniProtKB-KW"/>
</dbReference>
<dbReference type="EMBL" id="JAGSGD010000001">
    <property type="protein sequence ID" value="MBR7620062.1"/>
    <property type="molecule type" value="Genomic_DNA"/>
</dbReference>
<feature type="region of interest" description="Disordered" evidence="5">
    <location>
        <begin position="1"/>
        <end position="69"/>
    </location>
</feature>
<keyword evidence="3" id="KW-0808">Transferase</keyword>
<evidence type="ECO:0000313" key="8">
    <source>
        <dbReference type="Proteomes" id="UP000622580"/>
    </source>
</evidence>
<dbReference type="GO" id="GO:0042619">
    <property type="term" value="P:poly-hydroxybutyrate biosynthetic process"/>
    <property type="evidence" value="ECO:0007669"/>
    <property type="project" value="InterPro"/>
</dbReference>
<sequence length="682" mass="74494">MSKQPTKTKAAKAKASDTVKTGSGKTKTKAAKSAEPKVKAPRAAPQAPRAEAPKAKSPRTEAPRPEAPRMTMNPAAAAAFGGSVDFAPAQLNAEQREMMEKLSANLARAALTAQGAIAEAALRQAERPAALQPDPFHVAPALTDVMGRLASQPDRLVRAQADLFQRYLELWQSAARRASGETVEPTVAPAKGDKRFLDPEWSDNPVFDVIKQSYLVTSNWLNALVSEVEGVDPMAKRRVEFFMKMLTDAFSPSNFLVSNPAALREAMSTQGQSLLQGMENFAADLTRGGGTLAISQTDYDMFKIGENVATAPGKVVFQNQVLQLLQFNPTTETVFDIPLVIFPPWINKFYILDLRPENSMIRWLTDQGITVFVASWVNPDVEMAAKTFEDYMQQGIYEGTAAAMKQAGVTQVNTVGYCIGGTLLSSTLAHMAAKGDKRIASATFFAAQQDFAEAGDLLLFTNEDWLGDLEKQMDAAGGVLSGQAMAETFNSLRANDLIWSFFVNNYLMGKEPKPFDLLFWNSDQTRMPKALHLFYLRKFYGENALAKGELVMDNIKLDLSKVKTPVYVQSSKEDHIAPARSVYRGAKLFGGPVTFTLAGSGHIAGVINAPVANKYQHWTNSDLPGSVEQWMEAAKETPGSWWPHWAEWLKAKSGGQVPARDPAKGPFKPLEDAPGSYVKVKS</sequence>
<organism evidence="7 8">
    <name type="scientific">Phenylobacterium glaciei</name>
    <dbReference type="NCBI Taxonomy" id="2803784"/>
    <lineage>
        <taxon>Bacteria</taxon>
        <taxon>Pseudomonadati</taxon>
        <taxon>Pseudomonadota</taxon>
        <taxon>Alphaproteobacteria</taxon>
        <taxon>Caulobacterales</taxon>
        <taxon>Caulobacteraceae</taxon>
        <taxon>Phenylobacterium</taxon>
    </lineage>
</organism>
<dbReference type="NCBIfam" id="TIGR01838">
    <property type="entry name" value="PHA_synth_I"/>
    <property type="match status" value="1"/>
</dbReference>
<gene>
    <name evidence="7" type="primary">phaC</name>
    <name evidence="7" type="ORF">JKL49_11760</name>
</gene>